<protein>
    <submittedName>
        <fullName evidence="1">Uncharacterized protein</fullName>
    </submittedName>
</protein>
<organism evidence="1 2">
    <name type="scientific">Actinomadura macrotermitis</name>
    <dbReference type="NCBI Taxonomy" id="2585200"/>
    <lineage>
        <taxon>Bacteria</taxon>
        <taxon>Bacillati</taxon>
        <taxon>Actinomycetota</taxon>
        <taxon>Actinomycetes</taxon>
        <taxon>Streptosporangiales</taxon>
        <taxon>Thermomonosporaceae</taxon>
        <taxon>Actinomadura</taxon>
    </lineage>
</organism>
<dbReference type="SUPFAM" id="SSF56784">
    <property type="entry name" value="HAD-like"/>
    <property type="match status" value="1"/>
</dbReference>
<keyword evidence="2" id="KW-1185">Reference proteome</keyword>
<dbReference type="RefSeq" id="WP_153532615.1">
    <property type="nucleotide sequence ID" value="NZ_WEGH01000002.1"/>
</dbReference>
<gene>
    <name evidence="1" type="ORF">ACRB68_24120</name>
</gene>
<accession>A0A7K0BT56</accession>
<dbReference type="OrthoDB" id="9781769at2"/>
<sequence>MPSPLLTLMPSAPTRGRPVKSALILWDVDDLLKEQTAARVRPVLTALAERDELVQTVLSGDNGPGVFAKADRFGLAEVLDFQVGAYGLDSRVRARLVAAAQRRAERKYAADFTRRNTILVGGTPGDVRAGLGGGAKVIGVAADRAAAEALEWEGADIVLPVQAGTGGFLAAVGTLLAFPAR</sequence>
<dbReference type="Gene3D" id="3.40.50.1000">
    <property type="entry name" value="HAD superfamily/HAD-like"/>
    <property type="match status" value="1"/>
</dbReference>
<evidence type="ECO:0000313" key="1">
    <source>
        <dbReference type="EMBL" id="MQY04359.1"/>
    </source>
</evidence>
<reference evidence="1 2" key="1">
    <citation type="submission" date="2019-10" db="EMBL/GenBank/DDBJ databases">
        <title>Actinomadura rubteroloni sp. nov. and Actinomadura macrotermitis sp. nov., isolated from the gut of fungus growing-termite Macrotermes natalensis.</title>
        <authorList>
            <person name="Benndorf R."/>
            <person name="Martin K."/>
            <person name="Kuefner M."/>
            <person name="De Beer W."/>
            <person name="Kaster A.-K."/>
            <person name="Vollmers J."/>
            <person name="Poulsen M."/>
            <person name="Beemelmanns C."/>
        </authorList>
    </citation>
    <scope>NUCLEOTIDE SEQUENCE [LARGE SCALE GENOMIC DNA]</scope>
    <source>
        <strain evidence="1 2">RB68</strain>
    </source>
</reference>
<dbReference type="InterPro" id="IPR036412">
    <property type="entry name" value="HAD-like_sf"/>
</dbReference>
<proteinExistence type="predicted"/>
<comment type="caution">
    <text evidence="1">The sequence shown here is derived from an EMBL/GenBank/DDBJ whole genome shotgun (WGS) entry which is preliminary data.</text>
</comment>
<dbReference type="Proteomes" id="UP000487268">
    <property type="component" value="Unassembled WGS sequence"/>
</dbReference>
<evidence type="ECO:0000313" key="2">
    <source>
        <dbReference type="Proteomes" id="UP000487268"/>
    </source>
</evidence>
<dbReference type="AlphaFoldDB" id="A0A7K0BT56"/>
<dbReference type="EMBL" id="WEGH01000002">
    <property type="protein sequence ID" value="MQY04359.1"/>
    <property type="molecule type" value="Genomic_DNA"/>
</dbReference>
<dbReference type="InterPro" id="IPR023214">
    <property type="entry name" value="HAD_sf"/>
</dbReference>
<name>A0A7K0BT56_9ACTN</name>